<name>A0A4V3WF00_9BACI</name>
<protein>
    <submittedName>
        <fullName evidence="1">Uncharacterized protein</fullName>
    </submittedName>
</protein>
<evidence type="ECO:0000313" key="1">
    <source>
        <dbReference type="EMBL" id="THF78275.1"/>
    </source>
</evidence>
<dbReference type="Proteomes" id="UP000310334">
    <property type="component" value="Unassembled WGS sequence"/>
</dbReference>
<dbReference type="InterPro" id="IPR025623">
    <property type="entry name" value="YusW"/>
</dbReference>
<evidence type="ECO:0000313" key="2">
    <source>
        <dbReference type="Proteomes" id="UP000310334"/>
    </source>
</evidence>
<dbReference type="Pfam" id="PF14039">
    <property type="entry name" value="YusW"/>
    <property type="match status" value="1"/>
</dbReference>
<reference evidence="1 2" key="1">
    <citation type="submission" date="2019-04" db="EMBL/GenBank/DDBJ databases">
        <title>Bacillus sediminilitoris sp. nov., isolated from a tidal flat sediment on the East China Sea.</title>
        <authorList>
            <person name="Wei Y."/>
            <person name="Mao H."/>
            <person name="Fang J."/>
        </authorList>
    </citation>
    <scope>NUCLEOTIDE SEQUENCE [LARGE SCALE GENOMIC DNA]</scope>
    <source>
        <strain evidence="1 2">DSL-17</strain>
    </source>
</reference>
<comment type="caution">
    <text evidence="1">The sequence shown here is derived from an EMBL/GenBank/DDBJ whole genome shotgun (WGS) entry which is preliminary data.</text>
</comment>
<sequence length="264" mass="29308">MKKVTSALLVTALAVSVTGQVSAEEIKQPAPIVQNVDVNNLWKQIDTFQATVVLQDEKYKVTYDDNDGIVHVKIKKETGKEEIEVTGQEASDKVVEFVKDLDLSKNLSKEEVINRLSAALGVEPSEVEKADADITLTNHASVSFSYKQGEKTQVINPYELQKLDAKLEAKDGSFYHIRFLLNKNGIQALVKEKTEEGLKTFKGTAALEEIHRIKDGLIPANDTTWNGYLDQVSDVLGVEVTDITKADLKVQFANNTKVDVDFNR</sequence>
<accession>A0A4V3WF00</accession>
<dbReference type="OrthoDB" id="2854142at2"/>
<dbReference type="AlphaFoldDB" id="A0A4V3WF00"/>
<proteinExistence type="predicted"/>
<organism evidence="1 2">
    <name type="scientific">Metabacillus sediminilitoris</name>
    <dbReference type="NCBI Taxonomy" id="2567941"/>
    <lineage>
        <taxon>Bacteria</taxon>
        <taxon>Bacillati</taxon>
        <taxon>Bacillota</taxon>
        <taxon>Bacilli</taxon>
        <taxon>Bacillales</taxon>
        <taxon>Bacillaceae</taxon>
        <taxon>Metabacillus</taxon>
    </lineage>
</organism>
<keyword evidence="2" id="KW-1185">Reference proteome</keyword>
<dbReference type="EMBL" id="SSNT01000012">
    <property type="protein sequence ID" value="THF78275.1"/>
    <property type="molecule type" value="Genomic_DNA"/>
</dbReference>
<dbReference type="RefSeq" id="WP_136356032.1">
    <property type="nucleotide sequence ID" value="NZ_CP046266.1"/>
</dbReference>
<gene>
    <name evidence="1" type="ORF">E6W99_17130</name>
</gene>